<dbReference type="PANTHER" id="PTHR16305">
    <property type="entry name" value="TESTICULAR SOLUBLE ADENYLYL CYCLASE"/>
    <property type="match status" value="1"/>
</dbReference>
<dbReference type="InterPro" id="IPR011990">
    <property type="entry name" value="TPR-like_helical_dom_sf"/>
</dbReference>
<dbReference type="Pfam" id="PF00196">
    <property type="entry name" value="GerE"/>
    <property type="match status" value="1"/>
</dbReference>
<dbReference type="SMART" id="SM00028">
    <property type="entry name" value="TPR"/>
    <property type="match status" value="2"/>
</dbReference>
<dbReference type="SUPFAM" id="SSF52540">
    <property type="entry name" value="P-loop containing nucleoside triphosphate hydrolases"/>
    <property type="match status" value="1"/>
</dbReference>
<sequence length="956" mass="101570">MSVSFATMDGMAVDHAAPLVGRDEELAQLKAAIGLSGDAGSGAVLLGGDAGIGKTRLVTELVDQARDAGRQILVGHCLDLGDSALPFAPFAEAFSSLDDADRERITAEAPALGPMISAAPAGGDRADILSAVARGLDALAETGPILLVVEDAHWAEASTRHALQFVLARRFVNDVAVVVTYRTDDLHRRHPLRTAVAEWSRLPGVRRVELAPLDDVSVAALLRSREESRLTQAGVSAIVRRAGGNAFYAEELLDAGLADGALPESLADLVLVRLDRLDDDARQVVAAVASGGGRASDDILAEVVGLEPARFDAAVRDALDHKVLVLRDGGLAFRHALLAEAVREDLLPGQRIRQHAAFLAALTRPGAEGAAREIAHHAEGAGDLATAFTASIDAAVEAVCIGGYDEAAGHYQRALTMLEAAPEGTDVVALLLSTAEALTGAGRLRTAAKLLRAQLDQSGLSELDRGRLLVALGDVTFFSDDDDGALEVSAEALAVVPDERTELRARAEALRARTFSSVRRWDEALEHAERALAIAEELDAVEIALDAQGTSTYVLSRTGLEVDKAHRLYLDLIESTRASGDVHSELRALQHLAFVHFNAGNLPEAEQYFREGMARAEATGRSWAPYGFDGRFFAAVTSYVRGRWDDVLALQKVDDGVPKLVRNTLDSVALLVAAGRGQEPAKGEVARLRGEWAHDLALAVHSGTAMIELQGNAGDAVAATEVHDALADLLARTWHSTLSPARLRMTSLLLSAHAATAGQRSAAENQATVEWATALVAEVDHVLIEWPTLGPEGHAWHQRMHAELGRLRWLTGVDPLPVAELERLWRTALESFDQLGDPYEHARSATRLAAVLSAAGRDAEAEELLAGARQVAQEIGAKPLLAEISSGAAPERSADLTRREREVLELVSVGRTNGEIAAQLFISTKTASVHVSNILAKLGASSRTEAAAIANRRGLL</sequence>
<dbReference type="GO" id="GO:0005737">
    <property type="term" value="C:cytoplasm"/>
    <property type="evidence" value="ECO:0007669"/>
    <property type="project" value="TreeGrafter"/>
</dbReference>
<dbReference type="PANTHER" id="PTHR16305:SF35">
    <property type="entry name" value="TRANSCRIPTIONAL ACTIVATOR DOMAIN"/>
    <property type="match status" value="1"/>
</dbReference>
<dbReference type="Gene3D" id="1.25.40.10">
    <property type="entry name" value="Tetratricopeptide repeat domain"/>
    <property type="match status" value="2"/>
</dbReference>
<dbReference type="InterPro" id="IPR016032">
    <property type="entry name" value="Sig_transdc_resp-reg_C-effctor"/>
</dbReference>
<dbReference type="SUPFAM" id="SSF46894">
    <property type="entry name" value="C-terminal effector domain of the bipartite response regulators"/>
    <property type="match status" value="1"/>
</dbReference>
<dbReference type="GO" id="GO:0003677">
    <property type="term" value="F:DNA binding"/>
    <property type="evidence" value="ECO:0007669"/>
    <property type="project" value="InterPro"/>
</dbReference>
<dbReference type="InterPro" id="IPR027417">
    <property type="entry name" value="P-loop_NTPase"/>
</dbReference>
<dbReference type="GO" id="GO:0005524">
    <property type="term" value="F:ATP binding"/>
    <property type="evidence" value="ECO:0007669"/>
    <property type="project" value="UniProtKB-KW"/>
</dbReference>
<evidence type="ECO:0000313" key="5">
    <source>
        <dbReference type="Proteomes" id="UP000321571"/>
    </source>
</evidence>
<evidence type="ECO:0000256" key="1">
    <source>
        <dbReference type="ARBA" id="ARBA00022741"/>
    </source>
</evidence>
<dbReference type="InterPro" id="IPR019734">
    <property type="entry name" value="TPR_rpt"/>
</dbReference>
<protein>
    <submittedName>
        <fullName evidence="4">Tetratricopeptide repeat protein</fullName>
    </submittedName>
</protein>
<feature type="domain" description="HTH luxR-type" evidence="3">
    <location>
        <begin position="889"/>
        <end position="954"/>
    </location>
</feature>
<reference evidence="4 5" key="1">
    <citation type="submission" date="2019-06" db="EMBL/GenBank/DDBJ databases">
        <title>Aeromicrobium sp. nov., isolated from a maize field.</title>
        <authorList>
            <person name="Lin S.-Y."/>
            <person name="Tsai C.-F."/>
            <person name="Young C.-C."/>
        </authorList>
    </citation>
    <scope>NUCLEOTIDE SEQUENCE [LARGE SCALE GENOMIC DNA]</scope>
    <source>
        <strain evidence="4 5">CC-CFT486</strain>
    </source>
</reference>
<dbReference type="PRINTS" id="PR00038">
    <property type="entry name" value="HTHLUXR"/>
</dbReference>
<accession>A0A5C8NH87</accession>
<dbReference type="CDD" id="cd06170">
    <property type="entry name" value="LuxR_C_like"/>
    <property type="match status" value="1"/>
</dbReference>
<dbReference type="SMART" id="SM00421">
    <property type="entry name" value="HTH_LUXR"/>
    <property type="match status" value="1"/>
</dbReference>
<dbReference type="Gene3D" id="1.10.10.10">
    <property type="entry name" value="Winged helix-like DNA-binding domain superfamily/Winged helix DNA-binding domain"/>
    <property type="match status" value="1"/>
</dbReference>
<dbReference type="GO" id="GO:0006355">
    <property type="term" value="P:regulation of DNA-templated transcription"/>
    <property type="evidence" value="ECO:0007669"/>
    <property type="project" value="InterPro"/>
</dbReference>
<dbReference type="GO" id="GO:0004016">
    <property type="term" value="F:adenylate cyclase activity"/>
    <property type="evidence" value="ECO:0007669"/>
    <property type="project" value="TreeGrafter"/>
</dbReference>
<dbReference type="PROSITE" id="PS50043">
    <property type="entry name" value="HTH_LUXR_2"/>
    <property type="match status" value="1"/>
</dbReference>
<dbReference type="EMBL" id="VDUX01000005">
    <property type="protein sequence ID" value="TXL57968.1"/>
    <property type="molecule type" value="Genomic_DNA"/>
</dbReference>
<dbReference type="Proteomes" id="UP000321571">
    <property type="component" value="Unassembled WGS sequence"/>
</dbReference>
<name>A0A5C8NH87_9ACTN</name>
<comment type="caution">
    <text evidence="4">The sequence shown here is derived from an EMBL/GenBank/DDBJ whole genome shotgun (WGS) entry which is preliminary data.</text>
</comment>
<keyword evidence="5" id="KW-1185">Reference proteome</keyword>
<dbReference type="Gene3D" id="3.40.50.300">
    <property type="entry name" value="P-loop containing nucleotide triphosphate hydrolases"/>
    <property type="match status" value="1"/>
</dbReference>
<evidence type="ECO:0000256" key="2">
    <source>
        <dbReference type="ARBA" id="ARBA00022840"/>
    </source>
</evidence>
<dbReference type="SUPFAM" id="SSF48452">
    <property type="entry name" value="TPR-like"/>
    <property type="match status" value="1"/>
</dbReference>
<evidence type="ECO:0000259" key="3">
    <source>
        <dbReference type="PROSITE" id="PS50043"/>
    </source>
</evidence>
<organism evidence="4 5">
    <name type="scientific">Aeromicrobium terrae</name>
    <dbReference type="NCBI Taxonomy" id="2498846"/>
    <lineage>
        <taxon>Bacteria</taxon>
        <taxon>Bacillati</taxon>
        <taxon>Actinomycetota</taxon>
        <taxon>Actinomycetes</taxon>
        <taxon>Propionibacteriales</taxon>
        <taxon>Nocardioidaceae</taxon>
        <taxon>Aeromicrobium</taxon>
    </lineage>
</organism>
<keyword evidence="1" id="KW-0547">Nucleotide-binding</keyword>
<gene>
    <name evidence="4" type="ORF">FHP06_11600</name>
</gene>
<dbReference type="Pfam" id="PF13374">
    <property type="entry name" value="TPR_10"/>
    <property type="match status" value="1"/>
</dbReference>
<dbReference type="OrthoDB" id="5476461at2"/>
<proteinExistence type="predicted"/>
<keyword evidence="2" id="KW-0067">ATP-binding</keyword>
<dbReference type="Pfam" id="PF13191">
    <property type="entry name" value="AAA_16"/>
    <property type="match status" value="1"/>
</dbReference>
<dbReference type="InterPro" id="IPR036388">
    <property type="entry name" value="WH-like_DNA-bd_sf"/>
</dbReference>
<dbReference type="AlphaFoldDB" id="A0A5C8NH87"/>
<evidence type="ECO:0000313" key="4">
    <source>
        <dbReference type="EMBL" id="TXL57968.1"/>
    </source>
</evidence>
<dbReference type="InterPro" id="IPR041664">
    <property type="entry name" value="AAA_16"/>
</dbReference>
<dbReference type="InterPro" id="IPR000792">
    <property type="entry name" value="Tscrpt_reg_LuxR_C"/>
</dbReference>